<accession>A0A149Q7K9</accession>
<evidence type="ECO:0000259" key="12">
    <source>
        <dbReference type="PROSITE" id="PS51199"/>
    </source>
</evidence>
<comment type="similarity">
    <text evidence="1">Belongs to the helicase family. DnaB subfamily.</text>
</comment>
<dbReference type="PATRIC" id="fig|178900.5.peg.2305"/>
<dbReference type="EC" id="5.6.2.3" evidence="10"/>
<dbReference type="PROSITE" id="PS51199">
    <property type="entry name" value="SF4_HELICASE"/>
    <property type="match status" value="1"/>
</dbReference>
<dbReference type="InterPro" id="IPR007693">
    <property type="entry name" value="DNA_helicase_DnaB-like_N"/>
</dbReference>
<dbReference type="GO" id="GO:0005524">
    <property type="term" value="F:ATP binding"/>
    <property type="evidence" value="ECO:0007669"/>
    <property type="project" value="UniProtKB-KW"/>
</dbReference>
<dbReference type="InterPro" id="IPR027417">
    <property type="entry name" value="P-loop_NTPase"/>
</dbReference>
<dbReference type="AlphaFoldDB" id="A0A149Q7K9"/>
<keyword evidence="4" id="KW-0547">Nucleotide-binding</keyword>
<dbReference type="RefSeq" id="WP_062249973.1">
    <property type="nucleotide sequence ID" value="NZ_LHZA01000148.1"/>
</dbReference>
<comment type="catalytic activity">
    <reaction evidence="11">
        <text>ATP + H2O = ADP + phosphate + H(+)</text>
        <dbReference type="Rhea" id="RHEA:13065"/>
        <dbReference type="ChEBI" id="CHEBI:15377"/>
        <dbReference type="ChEBI" id="CHEBI:15378"/>
        <dbReference type="ChEBI" id="CHEBI:30616"/>
        <dbReference type="ChEBI" id="CHEBI:43474"/>
        <dbReference type="ChEBI" id="CHEBI:456216"/>
        <dbReference type="EC" id="5.6.2.3"/>
    </reaction>
</comment>
<evidence type="ECO:0000256" key="9">
    <source>
        <dbReference type="ARBA" id="ARBA00023235"/>
    </source>
</evidence>
<dbReference type="PANTHER" id="PTHR30153">
    <property type="entry name" value="REPLICATIVE DNA HELICASE DNAB"/>
    <property type="match status" value="1"/>
</dbReference>
<dbReference type="Proteomes" id="UP000075473">
    <property type="component" value="Unassembled WGS sequence"/>
</dbReference>
<evidence type="ECO:0000256" key="7">
    <source>
        <dbReference type="ARBA" id="ARBA00022840"/>
    </source>
</evidence>
<dbReference type="GO" id="GO:0005829">
    <property type="term" value="C:cytosol"/>
    <property type="evidence" value="ECO:0007669"/>
    <property type="project" value="TreeGrafter"/>
</dbReference>
<sequence length="499" mass="54642">MSGLFDAAAVQAEMPRNLAAEQSVLGAILTNNRAYEAVCDFLEPRHFYSPVNGWLFEQIQGLIQTGGVANPVTLKPLIDGADRLADVGGFKALVPILMNSFIGMPTVKGDATAIRQAWVQRELLQLSADMRDMIVTPDGNSPDEVVDYVENGLLTLAHGRQDVRQSSLSDAIQRVLQASEDASKRDGIVGVSSGYEGLDNIVGGFEPGTLTIIAGRPAMGKTAAGVGIAVRSAKRTGKRVLYWSGEVSAEAISQRIIASKTKIPVICIRSGKNRGRQLEDGKFSASTPLRQEQFDRMVVAARQSQDIPLVIDDTPAITVAKLYGIARRMARSKEGLSMIVVDYLALMRGTQQARKQGKYAEVSEISADLLALAKTLGVPVIALQQLNREVEKRDDKRPSKSDLRDSGNLEQDASVIMLLYREEYYLDQEGPPKQKPTESGDAWMTRVDQWEKHKDAVRGKALWIIDKNRQGETGTIQMLFDGPGTWFRDVAEGEGSEPW</sequence>
<evidence type="ECO:0000313" key="14">
    <source>
        <dbReference type="Proteomes" id="UP000075473"/>
    </source>
</evidence>
<dbReference type="EMBL" id="LHZA01000148">
    <property type="protein sequence ID" value="KXU93319.1"/>
    <property type="molecule type" value="Genomic_DNA"/>
</dbReference>
<evidence type="ECO:0000256" key="6">
    <source>
        <dbReference type="ARBA" id="ARBA00022806"/>
    </source>
</evidence>
<dbReference type="GO" id="GO:0003677">
    <property type="term" value="F:DNA binding"/>
    <property type="evidence" value="ECO:0007669"/>
    <property type="project" value="UniProtKB-KW"/>
</dbReference>
<dbReference type="Gene3D" id="1.10.860.10">
    <property type="entry name" value="DNAb Helicase, Chain A"/>
    <property type="match status" value="1"/>
</dbReference>
<keyword evidence="6" id="KW-0347">Helicase</keyword>
<protein>
    <recommendedName>
        <fullName evidence="10">DNA 5'-3' helicase</fullName>
        <ecNumber evidence="10">5.6.2.3</ecNumber>
    </recommendedName>
</protein>
<dbReference type="InterPro" id="IPR007694">
    <property type="entry name" value="DNA_helicase_DnaB-like_C"/>
</dbReference>
<dbReference type="SUPFAM" id="SSF52540">
    <property type="entry name" value="P-loop containing nucleoside triphosphate hydrolases"/>
    <property type="match status" value="1"/>
</dbReference>
<comment type="caution">
    <text evidence="13">The sequence shown here is derived from an EMBL/GenBank/DDBJ whole genome shotgun (WGS) entry which is preliminary data.</text>
</comment>
<dbReference type="InterPro" id="IPR016136">
    <property type="entry name" value="DNA_helicase_N/primase_C"/>
</dbReference>
<keyword evidence="9" id="KW-0413">Isomerase</keyword>
<evidence type="ECO:0000256" key="3">
    <source>
        <dbReference type="ARBA" id="ARBA00022705"/>
    </source>
</evidence>
<evidence type="ECO:0000256" key="8">
    <source>
        <dbReference type="ARBA" id="ARBA00023125"/>
    </source>
</evidence>
<reference evidence="13 14" key="1">
    <citation type="submission" date="2015-06" db="EMBL/GenBank/DDBJ databases">
        <title>Improved classification and identification of acetic acid bacteria using matrix-assisted laser desorption/ionization time-of-flight mass spectrometry; Gluconobacter nephelii and Gluconobacter uchimurae are later heterotypic synonyms of Gluconobacter japonicus and Gluconobacter oxydans, respectively.</title>
        <authorList>
            <person name="Li L."/>
            <person name="Cleenwerck I."/>
            <person name="De Vuyst L."/>
            <person name="Vandamme P."/>
        </authorList>
    </citation>
    <scope>NUCLEOTIDE SEQUENCE [LARGE SCALE GENOMIC DNA]</scope>
    <source>
        <strain evidence="13 14">LMG 1625</strain>
    </source>
</reference>
<dbReference type="GO" id="GO:0043139">
    <property type="term" value="F:5'-3' DNA helicase activity"/>
    <property type="evidence" value="ECO:0007669"/>
    <property type="project" value="UniProtKB-EC"/>
</dbReference>
<dbReference type="CDD" id="cd00984">
    <property type="entry name" value="DnaB_C"/>
    <property type="match status" value="1"/>
</dbReference>
<evidence type="ECO:0000256" key="5">
    <source>
        <dbReference type="ARBA" id="ARBA00022801"/>
    </source>
</evidence>
<dbReference type="GO" id="GO:0006269">
    <property type="term" value="P:DNA replication, synthesis of primer"/>
    <property type="evidence" value="ECO:0007669"/>
    <property type="project" value="UniProtKB-KW"/>
</dbReference>
<dbReference type="InterPro" id="IPR036185">
    <property type="entry name" value="DNA_heli_DnaB-like_N_sf"/>
</dbReference>
<dbReference type="Pfam" id="PF00772">
    <property type="entry name" value="DnaB"/>
    <property type="match status" value="1"/>
</dbReference>
<evidence type="ECO:0000313" key="13">
    <source>
        <dbReference type="EMBL" id="KXU93319.1"/>
    </source>
</evidence>
<evidence type="ECO:0000256" key="10">
    <source>
        <dbReference type="ARBA" id="ARBA00044969"/>
    </source>
</evidence>
<gene>
    <name evidence="13" type="ORF">AD928_09090</name>
</gene>
<dbReference type="PANTHER" id="PTHR30153:SF2">
    <property type="entry name" value="REPLICATIVE DNA HELICASE"/>
    <property type="match status" value="1"/>
</dbReference>
<dbReference type="Gene3D" id="3.40.50.300">
    <property type="entry name" value="P-loop containing nucleotide triphosphate hydrolases"/>
    <property type="match status" value="1"/>
</dbReference>
<organism evidence="13 14">
    <name type="scientific">Acetobacter cerevisiae</name>
    <dbReference type="NCBI Taxonomy" id="178900"/>
    <lineage>
        <taxon>Bacteria</taxon>
        <taxon>Pseudomonadati</taxon>
        <taxon>Pseudomonadota</taxon>
        <taxon>Alphaproteobacteria</taxon>
        <taxon>Acetobacterales</taxon>
        <taxon>Acetobacteraceae</taxon>
        <taxon>Acetobacter</taxon>
    </lineage>
</organism>
<keyword evidence="2" id="KW-0639">Primosome</keyword>
<name>A0A149Q7K9_9PROT</name>
<dbReference type="GO" id="GO:0016787">
    <property type="term" value="F:hydrolase activity"/>
    <property type="evidence" value="ECO:0007669"/>
    <property type="project" value="UniProtKB-KW"/>
</dbReference>
<evidence type="ECO:0000256" key="2">
    <source>
        <dbReference type="ARBA" id="ARBA00022515"/>
    </source>
</evidence>
<evidence type="ECO:0000256" key="11">
    <source>
        <dbReference type="ARBA" id="ARBA00048954"/>
    </source>
</evidence>
<keyword evidence="8" id="KW-0238">DNA-binding</keyword>
<keyword evidence="5" id="KW-0378">Hydrolase</keyword>
<evidence type="ECO:0000256" key="1">
    <source>
        <dbReference type="ARBA" id="ARBA00008428"/>
    </source>
</evidence>
<dbReference type="SUPFAM" id="SSF48024">
    <property type="entry name" value="N-terminal domain of DnaB helicase"/>
    <property type="match status" value="1"/>
</dbReference>
<proteinExistence type="inferred from homology"/>
<keyword evidence="7" id="KW-0067">ATP-binding</keyword>
<dbReference type="Pfam" id="PF03796">
    <property type="entry name" value="DnaB_C"/>
    <property type="match status" value="1"/>
</dbReference>
<evidence type="ECO:0000256" key="4">
    <source>
        <dbReference type="ARBA" id="ARBA00022741"/>
    </source>
</evidence>
<feature type="domain" description="SF4 helicase" evidence="12">
    <location>
        <begin position="184"/>
        <end position="494"/>
    </location>
</feature>
<dbReference type="GO" id="GO:1990077">
    <property type="term" value="C:primosome complex"/>
    <property type="evidence" value="ECO:0007669"/>
    <property type="project" value="UniProtKB-KW"/>
</dbReference>
<keyword evidence="3" id="KW-0235">DNA replication</keyword>